<evidence type="ECO:0000313" key="4">
    <source>
        <dbReference type="Proteomes" id="UP000249402"/>
    </source>
</evidence>
<gene>
    <name evidence="3" type="ORF">BO80DRAFT_505337</name>
</gene>
<evidence type="ECO:0000256" key="1">
    <source>
        <dbReference type="SAM" id="MobiDB-lite"/>
    </source>
</evidence>
<organism evidence="3 4">
    <name type="scientific">Aspergillus ibericus CBS 121593</name>
    <dbReference type="NCBI Taxonomy" id="1448316"/>
    <lineage>
        <taxon>Eukaryota</taxon>
        <taxon>Fungi</taxon>
        <taxon>Dikarya</taxon>
        <taxon>Ascomycota</taxon>
        <taxon>Pezizomycotina</taxon>
        <taxon>Eurotiomycetes</taxon>
        <taxon>Eurotiomycetidae</taxon>
        <taxon>Eurotiales</taxon>
        <taxon>Aspergillaceae</taxon>
        <taxon>Aspergillus</taxon>
        <taxon>Aspergillus subgen. Circumdati</taxon>
    </lineage>
</organism>
<feature type="region of interest" description="Disordered" evidence="1">
    <location>
        <begin position="271"/>
        <end position="318"/>
    </location>
</feature>
<dbReference type="GeneID" id="37229345"/>
<dbReference type="EMBL" id="KZ824473">
    <property type="protein sequence ID" value="RAK96548.1"/>
    <property type="molecule type" value="Genomic_DNA"/>
</dbReference>
<feature type="compositionally biased region" description="Polar residues" evidence="1">
    <location>
        <begin position="204"/>
        <end position="234"/>
    </location>
</feature>
<dbReference type="SUPFAM" id="SSF46689">
    <property type="entry name" value="Homeodomain-like"/>
    <property type="match status" value="1"/>
</dbReference>
<keyword evidence="4" id="KW-1185">Reference proteome</keyword>
<dbReference type="SMART" id="SM00717">
    <property type="entry name" value="SANT"/>
    <property type="match status" value="1"/>
</dbReference>
<feature type="compositionally biased region" description="Basic residues" evidence="1">
    <location>
        <begin position="295"/>
        <end position="308"/>
    </location>
</feature>
<feature type="domain" description="Myb-like" evidence="2">
    <location>
        <begin position="365"/>
        <end position="415"/>
    </location>
</feature>
<dbReference type="VEuPathDB" id="FungiDB:BO80DRAFT_505337"/>
<accession>A0A395GNL3</accession>
<feature type="region of interest" description="Disordered" evidence="1">
    <location>
        <begin position="11"/>
        <end position="36"/>
    </location>
</feature>
<feature type="region of interest" description="Disordered" evidence="1">
    <location>
        <begin position="192"/>
        <end position="234"/>
    </location>
</feature>
<dbReference type="PROSITE" id="PS50090">
    <property type="entry name" value="MYB_LIKE"/>
    <property type="match status" value="1"/>
</dbReference>
<dbReference type="InterPro" id="IPR009057">
    <property type="entry name" value="Homeodomain-like_sf"/>
</dbReference>
<dbReference type="InterPro" id="IPR001005">
    <property type="entry name" value="SANT/Myb"/>
</dbReference>
<dbReference type="AlphaFoldDB" id="A0A395GNL3"/>
<reference evidence="3 4" key="1">
    <citation type="submission" date="2018-02" db="EMBL/GenBank/DDBJ databases">
        <title>The genomes of Aspergillus section Nigri reveals drivers in fungal speciation.</title>
        <authorList>
            <consortium name="DOE Joint Genome Institute"/>
            <person name="Vesth T.C."/>
            <person name="Nybo J."/>
            <person name="Theobald S."/>
            <person name="Brandl J."/>
            <person name="Frisvad J.C."/>
            <person name="Nielsen K.F."/>
            <person name="Lyhne E.K."/>
            <person name="Kogle M.E."/>
            <person name="Kuo A."/>
            <person name="Riley R."/>
            <person name="Clum A."/>
            <person name="Nolan M."/>
            <person name="Lipzen A."/>
            <person name="Salamov A."/>
            <person name="Henrissat B."/>
            <person name="Wiebenga A."/>
            <person name="De vries R.P."/>
            <person name="Grigoriev I.V."/>
            <person name="Mortensen U.H."/>
            <person name="Andersen M.R."/>
            <person name="Baker S.E."/>
        </authorList>
    </citation>
    <scope>NUCLEOTIDE SEQUENCE [LARGE SCALE GENOMIC DNA]</scope>
    <source>
        <strain evidence="3 4">CBS 121593</strain>
    </source>
</reference>
<dbReference type="OrthoDB" id="4369561at2759"/>
<dbReference type="Proteomes" id="UP000249402">
    <property type="component" value="Unassembled WGS sequence"/>
</dbReference>
<protein>
    <recommendedName>
        <fullName evidence="2">Myb-like domain-containing protein</fullName>
    </recommendedName>
</protein>
<dbReference type="Gene3D" id="1.10.10.60">
    <property type="entry name" value="Homeodomain-like"/>
    <property type="match status" value="1"/>
</dbReference>
<name>A0A395GNL3_9EURO</name>
<dbReference type="RefSeq" id="XP_025570876.1">
    <property type="nucleotide sequence ID" value="XM_025724480.1"/>
</dbReference>
<dbReference type="STRING" id="1448316.A0A395GNL3"/>
<sequence>MKVNLDQIEFYHGPSGQLPSPGGKQLPPPQFARSSQPSFATGFAFRPGLFEAPLERGRPSAVTSQVWNAFDIEINKTYGDVGHQTAEDSEPTATTAAPVTLDIPLDLGSYSLALSESAPIKASTPETRQNDLPASNAPGNLFAYGISQQESAKPEVSATGTCGSDCVDAGYCGKDTESRWASDLGGNPCAHAPERAKDVAGTAEATSPASGPSAQSNEYSSPKSSGAPTAPTSDSLVRYPSIAVVVPPPSWKQGAIRTSTRVAAAACNKRLRSGRDVGNQQDRDVPFPNTERPSQKRQKRRPANKLHHSPQGPSIPASCHCSGDIRGLRGSAFLTVESSSGLKPAYYFTFVPDTSPILSRPNMADTPGKQKPYSSDENALLVRLKEREGLSWSEIAKQFPERNMSSLQVHYSTKLRRKASTRPKKVVLM</sequence>
<proteinExistence type="predicted"/>
<dbReference type="Pfam" id="PF13921">
    <property type="entry name" value="Myb_DNA-bind_6"/>
    <property type="match status" value="1"/>
</dbReference>
<evidence type="ECO:0000313" key="3">
    <source>
        <dbReference type="EMBL" id="RAK96548.1"/>
    </source>
</evidence>
<evidence type="ECO:0000259" key="2">
    <source>
        <dbReference type="PROSITE" id="PS50090"/>
    </source>
</evidence>